<gene>
    <name evidence="1" type="ORF">AaE_004664</name>
</gene>
<dbReference type="AlphaFoldDB" id="A0A6A5ARD1"/>
<reference evidence="1 2" key="1">
    <citation type="submission" date="2019-06" db="EMBL/GenBank/DDBJ databases">
        <title>Genomics analysis of Aphanomyces spp. identifies a new class of oomycete effector associated with host adaptation.</title>
        <authorList>
            <person name="Gaulin E."/>
        </authorList>
    </citation>
    <scope>NUCLEOTIDE SEQUENCE [LARGE SCALE GENOMIC DNA]</scope>
    <source>
        <strain evidence="1 2">E</strain>
    </source>
</reference>
<evidence type="ECO:0000313" key="2">
    <source>
        <dbReference type="Proteomes" id="UP000469452"/>
    </source>
</evidence>
<sequence>VSVIAEAKLDAVAQTLSLADEVVDVQNVVAHTESVEVVAVAPVASVMANVEVPASVETEPAGEANPLTDVAESAATEGTLAAVSLAADVVDSP</sequence>
<protein>
    <submittedName>
        <fullName evidence="1">Uncharacterized protein</fullName>
    </submittedName>
</protein>
<proteinExistence type="predicted"/>
<dbReference type="Proteomes" id="UP000469452">
    <property type="component" value="Unassembled WGS sequence"/>
</dbReference>
<name>A0A6A5ARD1_APHAT</name>
<dbReference type="EMBL" id="VJMI01010270">
    <property type="protein sequence ID" value="KAF0756346.1"/>
    <property type="molecule type" value="Genomic_DNA"/>
</dbReference>
<comment type="caution">
    <text evidence="1">The sequence shown here is derived from an EMBL/GenBank/DDBJ whole genome shotgun (WGS) entry which is preliminary data.</text>
</comment>
<accession>A0A6A5ARD1</accession>
<feature type="non-terminal residue" evidence="1">
    <location>
        <position position="1"/>
    </location>
</feature>
<evidence type="ECO:0000313" key="1">
    <source>
        <dbReference type="EMBL" id="KAF0756346.1"/>
    </source>
</evidence>
<organism evidence="1 2">
    <name type="scientific">Aphanomyces astaci</name>
    <name type="common">Crayfish plague agent</name>
    <dbReference type="NCBI Taxonomy" id="112090"/>
    <lineage>
        <taxon>Eukaryota</taxon>
        <taxon>Sar</taxon>
        <taxon>Stramenopiles</taxon>
        <taxon>Oomycota</taxon>
        <taxon>Saprolegniomycetes</taxon>
        <taxon>Saprolegniales</taxon>
        <taxon>Verrucalvaceae</taxon>
        <taxon>Aphanomyces</taxon>
    </lineage>
</organism>